<dbReference type="EMBL" id="JBHUCP010000018">
    <property type="protein sequence ID" value="MFD1532370.1"/>
    <property type="molecule type" value="Genomic_DNA"/>
</dbReference>
<dbReference type="PANTHER" id="PTHR11552:SF147">
    <property type="entry name" value="CHOLINE DEHYDROGENASE, MITOCHONDRIAL"/>
    <property type="match status" value="1"/>
</dbReference>
<feature type="domain" description="Glucose-methanol-choline oxidoreductase N-terminal" evidence="6">
    <location>
        <begin position="85"/>
        <end position="108"/>
    </location>
</feature>
<dbReference type="InterPro" id="IPR012132">
    <property type="entry name" value="GMC_OxRdtase"/>
</dbReference>
<comment type="caution">
    <text evidence="8">The sequence shown here is derived from an EMBL/GenBank/DDBJ whole genome shotgun (WGS) entry which is preliminary data.</text>
</comment>
<reference evidence="9" key="1">
    <citation type="journal article" date="2019" name="Int. J. Syst. Evol. Microbiol.">
        <title>The Global Catalogue of Microorganisms (GCM) 10K type strain sequencing project: providing services to taxonomists for standard genome sequencing and annotation.</title>
        <authorList>
            <consortium name="The Broad Institute Genomics Platform"/>
            <consortium name="The Broad Institute Genome Sequencing Center for Infectious Disease"/>
            <person name="Wu L."/>
            <person name="Ma J."/>
        </authorList>
    </citation>
    <scope>NUCLEOTIDE SEQUENCE [LARGE SCALE GENOMIC DNA]</scope>
    <source>
        <strain evidence="9">JCM 12165</strain>
    </source>
</reference>
<organism evidence="8 9">
    <name type="scientific">Pseudonocardia aurantiaca</name>
    <dbReference type="NCBI Taxonomy" id="75290"/>
    <lineage>
        <taxon>Bacteria</taxon>
        <taxon>Bacillati</taxon>
        <taxon>Actinomycetota</taxon>
        <taxon>Actinomycetes</taxon>
        <taxon>Pseudonocardiales</taxon>
        <taxon>Pseudonocardiaceae</taxon>
        <taxon>Pseudonocardia</taxon>
    </lineage>
</organism>
<keyword evidence="9" id="KW-1185">Reference proteome</keyword>
<feature type="domain" description="Glucose-methanol-choline oxidoreductase N-terminal" evidence="7">
    <location>
        <begin position="259"/>
        <end position="273"/>
    </location>
</feature>
<evidence type="ECO:0000259" key="7">
    <source>
        <dbReference type="PROSITE" id="PS00624"/>
    </source>
</evidence>
<evidence type="ECO:0000259" key="6">
    <source>
        <dbReference type="PROSITE" id="PS00623"/>
    </source>
</evidence>
<dbReference type="PANTHER" id="PTHR11552">
    <property type="entry name" value="GLUCOSE-METHANOL-CHOLINE GMC OXIDOREDUCTASE"/>
    <property type="match status" value="1"/>
</dbReference>
<gene>
    <name evidence="8" type="ORF">ACFSCY_23355</name>
</gene>
<dbReference type="Pfam" id="PF00732">
    <property type="entry name" value="GMC_oxred_N"/>
    <property type="match status" value="1"/>
</dbReference>
<keyword evidence="8" id="KW-0560">Oxidoreductase</keyword>
<dbReference type="NCBIfam" id="NF002550">
    <property type="entry name" value="PRK02106.1"/>
    <property type="match status" value="1"/>
</dbReference>
<proteinExistence type="inferred from homology"/>
<dbReference type="InterPro" id="IPR007867">
    <property type="entry name" value="GMC_OxRtase_C"/>
</dbReference>
<evidence type="ECO:0000256" key="5">
    <source>
        <dbReference type="RuleBase" id="RU003968"/>
    </source>
</evidence>
<dbReference type="PIRSF" id="PIRSF000137">
    <property type="entry name" value="Alcohol_oxidase"/>
    <property type="match status" value="1"/>
</dbReference>
<accession>A0ABW4FPW3</accession>
<name>A0ABW4FPW3_9PSEU</name>
<dbReference type="PROSITE" id="PS00623">
    <property type="entry name" value="GMC_OXRED_1"/>
    <property type="match status" value="1"/>
</dbReference>
<keyword evidence="4 5" id="KW-0274">FAD</keyword>
<evidence type="ECO:0000256" key="1">
    <source>
        <dbReference type="ARBA" id="ARBA00001974"/>
    </source>
</evidence>
<dbReference type="InterPro" id="IPR036188">
    <property type="entry name" value="FAD/NAD-bd_sf"/>
</dbReference>
<keyword evidence="3 5" id="KW-0285">Flavoprotein</keyword>
<evidence type="ECO:0000313" key="8">
    <source>
        <dbReference type="EMBL" id="MFD1532370.1"/>
    </source>
</evidence>
<dbReference type="SUPFAM" id="SSF54373">
    <property type="entry name" value="FAD-linked reductases, C-terminal domain"/>
    <property type="match status" value="1"/>
</dbReference>
<dbReference type="Proteomes" id="UP001597145">
    <property type="component" value="Unassembled WGS sequence"/>
</dbReference>
<dbReference type="InterPro" id="IPR000172">
    <property type="entry name" value="GMC_OxRdtase_N"/>
</dbReference>
<dbReference type="EC" id="1.1.99.1" evidence="8"/>
<evidence type="ECO:0000256" key="3">
    <source>
        <dbReference type="ARBA" id="ARBA00022630"/>
    </source>
</evidence>
<protein>
    <submittedName>
        <fullName evidence="8">Choline dehydrogenase</fullName>
        <ecNumber evidence="8">1.1.99.1</ecNumber>
    </submittedName>
</protein>
<dbReference type="Pfam" id="PF05199">
    <property type="entry name" value="GMC_oxred_C"/>
    <property type="match status" value="1"/>
</dbReference>
<dbReference type="Gene3D" id="3.50.50.60">
    <property type="entry name" value="FAD/NAD(P)-binding domain"/>
    <property type="match status" value="1"/>
</dbReference>
<evidence type="ECO:0000256" key="2">
    <source>
        <dbReference type="ARBA" id="ARBA00010790"/>
    </source>
</evidence>
<evidence type="ECO:0000313" key="9">
    <source>
        <dbReference type="Proteomes" id="UP001597145"/>
    </source>
</evidence>
<dbReference type="PROSITE" id="PS00624">
    <property type="entry name" value="GMC_OXRED_2"/>
    <property type="match status" value="1"/>
</dbReference>
<dbReference type="RefSeq" id="WP_343986684.1">
    <property type="nucleotide sequence ID" value="NZ_BAAAJG010000027.1"/>
</dbReference>
<sequence>MNAGEFDFVIVGGGSAGSVLANRLSADPRTSVLVLEAGRADHWWDLAVHLPIAMGFPVGSPSHDWCYETEPEPGMQSRRMRQPRGKVLGGSSSINGMVYQRGNPADFDAWAAAPGMQSWDSAHCMPYFRKLENRRDEPGGTTRGRYGPHSLERAPAEGPLFAAFFAAASQAGYQVVPDVNDVEQEGFAQLDQAVRHGKRESAADAYLKPVRSRPNLEVRCRALVSQIEFAGTRAVGVVYRGENGAPATVRAREVILCGGAINTPQVLQLSGVGDAGRLQHLGIPVVHHLPGVGQNLQDHLAVHMQHAASQPVSAVGVKNKRNWPLIVTQSLLFGTGPGANNPMQGVGFVRSSATEPYPDLMMMFAPIAMHSEESALDPRAHGYQLHVGVMRSEARGSVEIVSRYPRQYPAIRFNYMTGENDRDRWLSAVRQSRELLAQPAFAPYDAGEILPGPGTQSDDEVIDWVQRVAQTGLHPACSARMGLDADAVVDPRTMRVHGIEGLRVVDASVMPVLPNSNTYAPVMMIAEKAADMILGNTPLPAEQWGRTIPAPSAGTPM</sequence>
<evidence type="ECO:0000256" key="4">
    <source>
        <dbReference type="ARBA" id="ARBA00022827"/>
    </source>
</evidence>
<dbReference type="Gene3D" id="3.30.560.10">
    <property type="entry name" value="Glucose Oxidase, domain 3"/>
    <property type="match status" value="1"/>
</dbReference>
<comment type="similarity">
    <text evidence="2 5">Belongs to the GMC oxidoreductase family.</text>
</comment>
<dbReference type="GO" id="GO:0008812">
    <property type="term" value="F:choline dehydrogenase activity"/>
    <property type="evidence" value="ECO:0007669"/>
    <property type="project" value="UniProtKB-EC"/>
</dbReference>
<comment type="cofactor">
    <cofactor evidence="1">
        <name>FAD</name>
        <dbReference type="ChEBI" id="CHEBI:57692"/>
    </cofactor>
</comment>
<dbReference type="SUPFAM" id="SSF51905">
    <property type="entry name" value="FAD/NAD(P)-binding domain"/>
    <property type="match status" value="1"/>
</dbReference>